<dbReference type="PROSITE" id="PS50056">
    <property type="entry name" value="TYR_PHOSPHATASE_2"/>
    <property type="match status" value="1"/>
</dbReference>
<proteinExistence type="predicted"/>
<dbReference type="Proteomes" id="UP000009027">
    <property type="component" value="Unassembled WGS sequence"/>
</dbReference>
<accession>F9WPK8</accession>
<gene>
    <name evidence="2" type="ORF">TvY486_0021830</name>
</gene>
<dbReference type="VEuPathDB" id="TriTrypDB:TvY486_0021830"/>
<sequence>MEKRGVNNSERHKRLLADILKARCRDSIACISQSINSFFFISSYGCSAPDIGGVFLTSAAGATRGNLTEILLFCSNSEHVEYSADESHVACARDKNRWIRGVLIASASLSPPSQSTFLDRQCNGKLLFGGLPSLQLFIRVVGVSLPDYTPICQGNTAAAAVQEHHRRLLQYHECVFLGSLVECLRTMLRAQSLTVEERHDQGQGATDECGEGGEFNGTCPGGTLFAGGEPMTLLVPVYYLAVHIEDNASSQITSVAHVATHFMDLLIDPKTSAVLESTRFVQSMVLISDAMGEKAGANGKSDVALRNLNDALIALHGQAEAALCMSRQRLCSASGAVCERSKLPNKEFPELLSSTPQQLPGVLVHCLRGVSRSPSIIVAYYLQKCSRDFWMLSRIPRLDTGSPRATTQLTDRGSVDAAEMEEEKAVFSFPRMLQCLREARPVVNPQVCFLAELRAMWFDIAAKEAQRYEKSAEP</sequence>
<evidence type="ECO:0000259" key="1">
    <source>
        <dbReference type="PROSITE" id="PS50056"/>
    </source>
</evidence>
<name>F9WPK8_TRYVY</name>
<keyword evidence="3" id="KW-1185">Reference proteome</keyword>
<feature type="domain" description="Tyrosine specific protein phosphatases" evidence="1">
    <location>
        <begin position="346"/>
        <end position="383"/>
    </location>
</feature>
<reference evidence="2 3" key="1">
    <citation type="journal article" date="2012" name="Proc. Natl. Acad. Sci. U.S.A.">
        <title>Antigenic diversity is generated by distinct evolutionary mechanisms in African trypanosome species.</title>
        <authorList>
            <person name="Jackson A.P."/>
            <person name="Berry A."/>
            <person name="Aslett M."/>
            <person name="Allison H.C."/>
            <person name="Burton P."/>
            <person name="Vavrova-Anderson J."/>
            <person name="Brown R."/>
            <person name="Browne H."/>
            <person name="Corton N."/>
            <person name="Hauser H."/>
            <person name="Gamble J."/>
            <person name="Gilderthorp R."/>
            <person name="Marcello L."/>
            <person name="McQuillan J."/>
            <person name="Otto T.D."/>
            <person name="Quail M.A."/>
            <person name="Sanders M.J."/>
            <person name="van Tonder A."/>
            <person name="Ginger M.L."/>
            <person name="Field M.C."/>
            <person name="Barry J.D."/>
            <person name="Hertz-Fowler C."/>
            <person name="Berriman M."/>
        </authorList>
    </citation>
    <scope>NUCLEOTIDE SEQUENCE</scope>
    <source>
        <strain evidence="2 3">Y486</strain>
    </source>
</reference>
<dbReference type="PROSITE" id="PS00383">
    <property type="entry name" value="TYR_PHOSPHATASE_1"/>
    <property type="match status" value="1"/>
</dbReference>
<dbReference type="Gene3D" id="3.90.190.10">
    <property type="entry name" value="Protein tyrosine phosphatase superfamily"/>
    <property type="match status" value="1"/>
</dbReference>
<dbReference type="InterPro" id="IPR029021">
    <property type="entry name" value="Prot-tyrosine_phosphatase-like"/>
</dbReference>
<dbReference type="AlphaFoldDB" id="F9WPK8"/>
<dbReference type="SUPFAM" id="SSF52799">
    <property type="entry name" value="(Phosphotyrosine protein) phosphatases II"/>
    <property type="match status" value="1"/>
</dbReference>
<evidence type="ECO:0000313" key="2">
    <source>
        <dbReference type="EMBL" id="CCD19485.1"/>
    </source>
</evidence>
<dbReference type="InterPro" id="IPR000387">
    <property type="entry name" value="Tyr_Pase_dom"/>
</dbReference>
<dbReference type="EMBL" id="CAEX01003511">
    <property type="protein sequence ID" value="CCD19485.1"/>
    <property type="molecule type" value="Genomic_DNA"/>
</dbReference>
<evidence type="ECO:0000313" key="3">
    <source>
        <dbReference type="Proteomes" id="UP000009027"/>
    </source>
</evidence>
<organism evidence="2 3">
    <name type="scientific">Trypanosoma vivax (strain Y486)</name>
    <dbReference type="NCBI Taxonomy" id="1055687"/>
    <lineage>
        <taxon>Eukaryota</taxon>
        <taxon>Discoba</taxon>
        <taxon>Euglenozoa</taxon>
        <taxon>Kinetoplastea</taxon>
        <taxon>Metakinetoplastina</taxon>
        <taxon>Trypanosomatida</taxon>
        <taxon>Trypanosomatidae</taxon>
        <taxon>Trypanosoma</taxon>
        <taxon>Duttonella</taxon>
    </lineage>
</organism>
<dbReference type="InterPro" id="IPR016130">
    <property type="entry name" value="Tyr_Pase_AS"/>
</dbReference>
<protein>
    <recommendedName>
        <fullName evidence="1">Tyrosine specific protein phosphatases domain-containing protein</fullName>
    </recommendedName>
</protein>